<feature type="compositionally biased region" description="Basic residues" evidence="1">
    <location>
        <begin position="1"/>
        <end position="21"/>
    </location>
</feature>
<comment type="caution">
    <text evidence="2">The sequence shown here is derived from an EMBL/GenBank/DDBJ whole genome shotgun (WGS) entry which is preliminary data.</text>
</comment>
<protein>
    <submittedName>
        <fullName evidence="2">Uncharacterized protein</fullName>
    </submittedName>
</protein>
<feature type="compositionally biased region" description="Polar residues" evidence="1">
    <location>
        <begin position="60"/>
        <end position="75"/>
    </location>
</feature>
<dbReference type="Proteomes" id="UP001159405">
    <property type="component" value="Unassembled WGS sequence"/>
</dbReference>
<gene>
    <name evidence="2" type="ORF">PLOB_00038113</name>
</gene>
<organism evidence="2 3">
    <name type="scientific">Porites lobata</name>
    <dbReference type="NCBI Taxonomy" id="104759"/>
    <lineage>
        <taxon>Eukaryota</taxon>
        <taxon>Metazoa</taxon>
        <taxon>Cnidaria</taxon>
        <taxon>Anthozoa</taxon>
        <taxon>Hexacorallia</taxon>
        <taxon>Scleractinia</taxon>
        <taxon>Fungiina</taxon>
        <taxon>Poritidae</taxon>
        <taxon>Porites</taxon>
    </lineage>
</organism>
<evidence type="ECO:0000313" key="2">
    <source>
        <dbReference type="EMBL" id="CAH3135414.1"/>
    </source>
</evidence>
<proteinExistence type="predicted"/>
<evidence type="ECO:0000256" key="1">
    <source>
        <dbReference type="SAM" id="MobiDB-lite"/>
    </source>
</evidence>
<name>A0ABN8P9R7_9CNID</name>
<sequence>MGKHNKVNRKNYWKRRKRRFTGRGNKEQCSSTCSKEEQNHGGLESDFDHADNDSEDQAGHSLQNYLDTSDNGSEYQNDHSLENSLIPSVNDSEGLNVNAEDELTACSTDNESERSDKCLDLNDPKVIKLFDQPKPTEDPLWVNMFVYQRHKRKLLKLLRNPLGVKY</sequence>
<evidence type="ECO:0000313" key="3">
    <source>
        <dbReference type="Proteomes" id="UP001159405"/>
    </source>
</evidence>
<dbReference type="EMBL" id="CALNXK010000056">
    <property type="protein sequence ID" value="CAH3135414.1"/>
    <property type="molecule type" value="Genomic_DNA"/>
</dbReference>
<feature type="region of interest" description="Disordered" evidence="1">
    <location>
        <begin position="1"/>
        <end position="101"/>
    </location>
</feature>
<keyword evidence="3" id="KW-1185">Reference proteome</keyword>
<reference evidence="2 3" key="1">
    <citation type="submission" date="2022-05" db="EMBL/GenBank/DDBJ databases">
        <authorList>
            <consortium name="Genoscope - CEA"/>
            <person name="William W."/>
        </authorList>
    </citation>
    <scope>NUCLEOTIDE SEQUENCE [LARGE SCALE GENOMIC DNA]</scope>
</reference>
<feature type="compositionally biased region" description="Polar residues" evidence="1">
    <location>
        <begin position="82"/>
        <end position="95"/>
    </location>
</feature>
<accession>A0ABN8P9R7</accession>